<gene>
    <name evidence="10" type="ORF">GCM10022414_00480</name>
</gene>
<evidence type="ECO:0000256" key="5">
    <source>
        <dbReference type="ARBA" id="ARBA00022781"/>
    </source>
</evidence>
<keyword evidence="4" id="KW-0813">Transport</keyword>
<dbReference type="SUPFAM" id="SSF52943">
    <property type="entry name" value="ATP synthase (F1-ATPase), gamma subunit"/>
    <property type="match status" value="1"/>
</dbReference>
<keyword evidence="6" id="KW-0406">Ion transport</keyword>
<dbReference type="InterPro" id="IPR017709">
    <property type="entry name" value="Alt_ATP_synth_F1_gsu"/>
</dbReference>
<dbReference type="Pfam" id="PF00231">
    <property type="entry name" value="ATP-synt"/>
    <property type="match status" value="1"/>
</dbReference>
<reference evidence="11" key="1">
    <citation type="journal article" date="2019" name="Int. J. Syst. Evol. Microbiol.">
        <title>The Global Catalogue of Microorganisms (GCM) 10K type strain sequencing project: providing services to taxonomists for standard genome sequencing and annotation.</title>
        <authorList>
            <consortium name="The Broad Institute Genomics Platform"/>
            <consortium name="The Broad Institute Genome Sequencing Center for Infectious Disease"/>
            <person name="Wu L."/>
            <person name="Ma J."/>
        </authorList>
    </citation>
    <scope>NUCLEOTIDE SEQUENCE [LARGE SCALE GENOMIC DNA]</scope>
    <source>
        <strain evidence="11">JCM 17304</strain>
    </source>
</reference>
<evidence type="ECO:0000256" key="8">
    <source>
        <dbReference type="ARBA" id="ARBA00023196"/>
    </source>
</evidence>
<dbReference type="NCBIfam" id="TIGR03323">
    <property type="entry name" value="alt_F1F0_F1_gam"/>
    <property type="match status" value="1"/>
</dbReference>
<dbReference type="Proteomes" id="UP001500392">
    <property type="component" value="Unassembled WGS sequence"/>
</dbReference>
<comment type="caution">
    <text evidence="10">The sequence shown here is derived from an EMBL/GenBank/DDBJ whole genome shotgun (WGS) entry which is preliminary data.</text>
</comment>
<sequence length="273" mass="29980">MKAVAASSIGDYERAVAALADYYQTVERGLSVSFRQAGLYPVKRSSSTTQQAPCIILFGTDQGLVGQFNDRIAEFAKTSLTSTVSIANSRPAKPPLIWVVGERLNERLTDAGIRSQAHFDVPNSVKSITPLIGEILLNIETQQPLSAQSDVKLFYNRPTGGSVYAPVTQRLLPLNQQWCEELANRAWPTTNVPELLGDNTRTLGAFIREYLFVSLFRASAESLSSENASRLAAMQRADKNIGELLTELQRNYHRLRQAGIDAEMFDVIAGSGV</sequence>
<keyword evidence="9" id="KW-0066">ATP synthesis</keyword>
<dbReference type="CDD" id="cd12151">
    <property type="entry name" value="F1-ATPase_gamma"/>
    <property type="match status" value="1"/>
</dbReference>
<dbReference type="InterPro" id="IPR035968">
    <property type="entry name" value="ATP_synth_F1_ATPase_gsu"/>
</dbReference>
<dbReference type="InterPro" id="IPR000131">
    <property type="entry name" value="ATP_synth_F1_gsu"/>
</dbReference>
<accession>A0ABP7W698</accession>
<organism evidence="10 11">
    <name type="scientific">Zhongshania borealis</name>
    <dbReference type="NCBI Taxonomy" id="889488"/>
    <lineage>
        <taxon>Bacteria</taxon>
        <taxon>Pseudomonadati</taxon>
        <taxon>Pseudomonadota</taxon>
        <taxon>Gammaproteobacteria</taxon>
        <taxon>Cellvibrionales</taxon>
        <taxon>Spongiibacteraceae</taxon>
        <taxon>Zhongshania</taxon>
    </lineage>
</organism>
<keyword evidence="8" id="KW-0139">CF(1)</keyword>
<comment type="subcellular location">
    <subcellularLocation>
        <location evidence="2">Membrane</location>
        <topology evidence="2">Peripheral membrane protein</topology>
    </subcellularLocation>
</comment>
<comment type="function">
    <text evidence="1">Produces ATP from ADP in the presence of a proton gradient across the membrane. The gamma chain is believed to be important in regulating ATPase activity and the flow of protons through the CF(0) complex.</text>
</comment>
<protein>
    <submittedName>
        <fullName evidence="10">F0F1 ATP synthase subunit gamma</fullName>
    </submittedName>
</protein>
<dbReference type="PRINTS" id="PR00126">
    <property type="entry name" value="ATPASEGAMMA"/>
</dbReference>
<evidence type="ECO:0000313" key="11">
    <source>
        <dbReference type="Proteomes" id="UP001500392"/>
    </source>
</evidence>
<dbReference type="PANTHER" id="PTHR11693:SF22">
    <property type="entry name" value="ATP SYNTHASE SUBUNIT GAMMA, MITOCHONDRIAL"/>
    <property type="match status" value="1"/>
</dbReference>
<dbReference type="Gene3D" id="3.40.1380.10">
    <property type="match status" value="1"/>
</dbReference>
<evidence type="ECO:0000256" key="2">
    <source>
        <dbReference type="ARBA" id="ARBA00004170"/>
    </source>
</evidence>
<evidence type="ECO:0000256" key="1">
    <source>
        <dbReference type="ARBA" id="ARBA00003456"/>
    </source>
</evidence>
<name>A0ABP7W698_9GAMM</name>
<dbReference type="EMBL" id="BAABDM010000001">
    <property type="protein sequence ID" value="GAA4082006.1"/>
    <property type="molecule type" value="Genomic_DNA"/>
</dbReference>
<keyword evidence="7" id="KW-0472">Membrane</keyword>
<evidence type="ECO:0000256" key="4">
    <source>
        <dbReference type="ARBA" id="ARBA00022448"/>
    </source>
</evidence>
<dbReference type="Gene3D" id="1.10.287.80">
    <property type="entry name" value="ATP synthase, gamma subunit, helix hairpin domain"/>
    <property type="match status" value="1"/>
</dbReference>
<evidence type="ECO:0000256" key="9">
    <source>
        <dbReference type="ARBA" id="ARBA00023310"/>
    </source>
</evidence>
<keyword evidence="5" id="KW-0375">Hydrogen ion transport</keyword>
<evidence type="ECO:0000256" key="7">
    <source>
        <dbReference type="ARBA" id="ARBA00023136"/>
    </source>
</evidence>
<proteinExistence type="inferred from homology"/>
<evidence type="ECO:0000313" key="10">
    <source>
        <dbReference type="EMBL" id="GAA4082006.1"/>
    </source>
</evidence>
<evidence type="ECO:0000256" key="3">
    <source>
        <dbReference type="ARBA" id="ARBA00007681"/>
    </source>
</evidence>
<evidence type="ECO:0000256" key="6">
    <source>
        <dbReference type="ARBA" id="ARBA00023065"/>
    </source>
</evidence>
<dbReference type="PANTHER" id="PTHR11693">
    <property type="entry name" value="ATP SYNTHASE GAMMA CHAIN"/>
    <property type="match status" value="1"/>
</dbReference>
<keyword evidence="11" id="KW-1185">Reference proteome</keyword>
<comment type="similarity">
    <text evidence="3">Belongs to the ATPase gamma chain family.</text>
</comment>